<dbReference type="Proteomes" id="UP000178622">
    <property type="component" value="Unassembled WGS sequence"/>
</dbReference>
<keyword evidence="1" id="KW-0472">Membrane</keyword>
<reference evidence="4" key="1">
    <citation type="submission" date="2016-09" db="EMBL/GenBank/DDBJ databases">
        <title>Draft genome sequence of a novel species of the family Streptococcaceae isolated from flowers.</title>
        <authorList>
            <person name="Chuah L.-O."/>
            <person name="Yap K.-P."/>
            <person name="Thong K.L."/>
            <person name="Liong M.T."/>
            <person name="Ahmad R."/>
            <person name="Rusul G."/>
        </authorList>
    </citation>
    <scope>NUCLEOTIDE SEQUENCE [LARGE SCALE GENOMIC DNA]</scope>
    <source>
        <strain evidence="4">DF1</strain>
    </source>
</reference>
<evidence type="ECO:0000313" key="4">
    <source>
        <dbReference type="Proteomes" id="UP000178622"/>
    </source>
</evidence>
<gene>
    <name evidence="3" type="ORF">BG261_04330</name>
</gene>
<dbReference type="CDD" id="cd07341">
    <property type="entry name" value="M56_BlaR1_MecR1_like"/>
    <property type="match status" value="1"/>
</dbReference>
<protein>
    <recommendedName>
        <fullName evidence="2">Peptidase M56 domain-containing protein</fullName>
    </recommendedName>
</protein>
<dbReference type="PANTHER" id="PTHR34978">
    <property type="entry name" value="POSSIBLE SENSOR-TRANSDUCER PROTEIN BLAR"/>
    <property type="match status" value="1"/>
</dbReference>
<accession>A0A1E8GLH1</accession>
<dbReference type="STRING" id="1859473.BG261_04330"/>
<evidence type="ECO:0000313" key="3">
    <source>
        <dbReference type="EMBL" id="OFI49105.1"/>
    </source>
</evidence>
<dbReference type="EMBL" id="MKIR01000021">
    <property type="protein sequence ID" value="OFI49105.1"/>
    <property type="molecule type" value="Genomic_DNA"/>
</dbReference>
<dbReference type="InterPro" id="IPR052173">
    <property type="entry name" value="Beta-lactam_resp_regulator"/>
</dbReference>
<evidence type="ECO:0000259" key="2">
    <source>
        <dbReference type="Pfam" id="PF05569"/>
    </source>
</evidence>
<keyword evidence="4" id="KW-1185">Reference proteome</keyword>
<keyword evidence="1" id="KW-1133">Transmembrane helix</keyword>
<name>A0A1E8GLH1_9LACT</name>
<dbReference type="Pfam" id="PF05569">
    <property type="entry name" value="Peptidase_M56"/>
    <property type="match status" value="1"/>
</dbReference>
<sequence>MIIFATWIIGSLVKLTILIRQSLKLHSFAKLFSKKTDKTNVNGRTVNILHLPVIDSPSVVGLINPTIIIPDINLSKEEFDFIINHEVLHISNFDLVIKYLYEFIMVVYWWNPLGYIFKDKMDQILEIRVDEGVLEKNNTDEDKIKYVETLLNVSKQLQTNDEAALASYFAASGNKDLLLDRSKNILNYNKRKSNNKFVKFIFAPLLLLGFFLLSSIVFEPYTPAPEGVEFFELPFDPKISYIVKDGEDYSFCLDNFPIYKTNKREAKKLMKHQRLRGLKIYDKAKDQLPADIKVVPSEDYFVKNNGKYDYYPNGKFSVSFNEDDFKVIKPTKNYKHMKVYDKVPN</sequence>
<proteinExistence type="predicted"/>
<dbReference type="AlphaFoldDB" id="A0A1E8GLH1"/>
<comment type="caution">
    <text evidence="3">The sequence shown here is derived from an EMBL/GenBank/DDBJ whole genome shotgun (WGS) entry which is preliminary data.</text>
</comment>
<dbReference type="PANTHER" id="PTHR34978:SF3">
    <property type="entry name" value="SLR0241 PROTEIN"/>
    <property type="match status" value="1"/>
</dbReference>
<keyword evidence="1" id="KW-0812">Transmembrane</keyword>
<evidence type="ECO:0000256" key="1">
    <source>
        <dbReference type="SAM" id="Phobius"/>
    </source>
</evidence>
<feature type="transmembrane region" description="Helical" evidence="1">
    <location>
        <begin position="197"/>
        <end position="218"/>
    </location>
</feature>
<feature type="domain" description="Peptidase M56" evidence="2">
    <location>
        <begin position="2"/>
        <end position="169"/>
    </location>
</feature>
<dbReference type="InterPro" id="IPR008756">
    <property type="entry name" value="Peptidase_M56"/>
</dbReference>
<organism evidence="3 4">
    <name type="scientific">Floricoccus tropicus</name>
    <dbReference type="NCBI Taxonomy" id="1859473"/>
    <lineage>
        <taxon>Bacteria</taxon>
        <taxon>Bacillati</taxon>
        <taxon>Bacillota</taxon>
        <taxon>Bacilli</taxon>
        <taxon>Lactobacillales</taxon>
        <taxon>Streptococcaceae</taxon>
        <taxon>Floricoccus</taxon>
    </lineage>
</organism>